<dbReference type="GO" id="GO:0035494">
    <property type="term" value="P:SNARE complex disassembly"/>
    <property type="evidence" value="ECO:0007669"/>
    <property type="project" value="TreeGrafter"/>
</dbReference>
<dbReference type="GO" id="GO:0006886">
    <property type="term" value="P:intracellular protein transport"/>
    <property type="evidence" value="ECO:0007669"/>
    <property type="project" value="InterPro"/>
</dbReference>
<dbReference type="GO" id="GO:0005483">
    <property type="term" value="F:soluble NSF attachment protein activity"/>
    <property type="evidence" value="ECO:0007669"/>
    <property type="project" value="TreeGrafter"/>
</dbReference>
<organism evidence="1 2">
    <name type="scientific">Arabidopsis suecica</name>
    <name type="common">Swedish thale-cress</name>
    <name type="synonym">Cardaminopsis suecica</name>
    <dbReference type="NCBI Taxonomy" id="45249"/>
    <lineage>
        <taxon>Eukaryota</taxon>
        <taxon>Viridiplantae</taxon>
        <taxon>Streptophyta</taxon>
        <taxon>Embryophyta</taxon>
        <taxon>Tracheophyta</taxon>
        <taxon>Spermatophyta</taxon>
        <taxon>Magnoliopsida</taxon>
        <taxon>eudicotyledons</taxon>
        <taxon>Gunneridae</taxon>
        <taxon>Pentapetalae</taxon>
        <taxon>rosids</taxon>
        <taxon>malvids</taxon>
        <taxon>Brassicales</taxon>
        <taxon>Brassicaceae</taxon>
        <taxon>Camelineae</taxon>
        <taxon>Arabidopsis</taxon>
    </lineage>
</organism>
<dbReference type="GO" id="GO:0031201">
    <property type="term" value="C:SNARE complex"/>
    <property type="evidence" value="ECO:0007669"/>
    <property type="project" value="TreeGrafter"/>
</dbReference>
<dbReference type="Pfam" id="PF14938">
    <property type="entry name" value="SNAP"/>
    <property type="match status" value="1"/>
</dbReference>
<dbReference type="OrthoDB" id="1723780at2759"/>
<dbReference type="Proteomes" id="UP000694251">
    <property type="component" value="Chromosome 10"/>
</dbReference>
<gene>
    <name evidence="1" type="ORF">ISN44_As10g025410</name>
</gene>
<dbReference type="PANTHER" id="PTHR13768:SF8">
    <property type="entry name" value="ALPHA-SOLUBLE NSF ATTACHMENT PROTEIN"/>
    <property type="match status" value="1"/>
</dbReference>
<accession>A0A8T2A0V9</accession>
<comment type="caution">
    <text evidence="1">The sequence shown here is derived from an EMBL/GenBank/DDBJ whole genome shotgun (WGS) entry which is preliminary data.</text>
</comment>
<keyword evidence="2" id="KW-1185">Reference proteome</keyword>
<dbReference type="InterPro" id="IPR000744">
    <property type="entry name" value="NSF_attach"/>
</dbReference>
<dbReference type="GO" id="GO:0019905">
    <property type="term" value="F:syntaxin binding"/>
    <property type="evidence" value="ECO:0007669"/>
    <property type="project" value="TreeGrafter"/>
</dbReference>
<dbReference type="PANTHER" id="PTHR13768">
    <property type="entry name" value="SOLUBLE NSF ATTACHMENT PROTEIN SNAP"/>
    <property type="match status" value="1"/>
</dbReference>
<protein>
    <submittedName>
        <fullName evidence="1">Tetratricopeptide-like helical domain superfamily</fullName>
    </submittedName>
</protein>
<dbReference type="AlphaFoldDB" id="A0A8T2A0V9"/>
<dbReference type="EMBL" id="JAEFBJ010000010">
    <property type="protein sequence ID" value="KAG7565920.1"/>
    <property type="molecule type" value="Genomic_DNA"/>
</dbReference>
<sequence length="171" mass="18915">MVSGSINWPPTIVVYEKAIKIYEDMARHSLNNKLLKYGVKGHLLTAGMCHLCKADVVSITNALEKYQDLDPTFSGTRECKFLADLASAIDEEDIAKFTDVSKEFDSVTPLVWAVNHIQLFECKLCLVLDHGIGINAGFMEDNNVVEGEREVHLGEAIGMRDLNSDQSSGKP</sequence>
<proteinExistence type="predicted"/>
<evidence type="ECO:0000313" key="2">
    <source>
        <dbReference type="Proteomes" id="UP000694251"/>
    </source>
</evidence>
<dbReference type="GO" id="GO:0005774">
    <property type="term" value="C:vacuolar membrane"/>
    <property type="evidence" value="ECO:0007669"/>
    <property type="project" value="TreeGrafter"/>
</dbReference>
<reference evidence="1 2" key="1">
    <citation type="submission" date="2020-12" db="EMBL/GenBank/DDBJ databases">
        <title>Concerted genomic and epigenomic changes stabilize Arabidopsis allopolyploids.</title>
        <authorList>
            <person name="Chen Z."/>
        </authorList>
    </citation>
    <scope>NUCLEOTIDE SEQUENCE [LARGE SCALE GENOMIC DNA]</scope>
    <source>
        <strain evidence="1">As9502</strain>
        <tissue evidence="1">Leaf</tissue>
    </source>
</reference>
<evidence type="ECO:0000313" key="1">
    <source>
        <dbReference type="EMBL" id="KAG7565920.1"/>
    </source>
</evidence>
<name>A0A8T2A0V9_ARASU</name>